<dbReference type="Proteomes" id="UP000249248">
    <property type="component" value="Unassembled WGS sequence"/>
</dbReference>
<comment type="caution">
    <text evidence="1">The sequence shown here is derived from an EMBL/GenBank/DDBJ whole genome shotgun (WGS) entry which is preliminary data.</text>
</comment>
<accession>A0A2W1NIG8</accession>
<gene>
    <name evidence="1" type="ORF">DNU06_03045</name>
</gene>
<dbReference type="OrthoDB" id="1122172at2"/>
<dbReference type="RefSeq" id="WP_111061724.1">
    <property type="nucleotide sequence ID" value="NZ_JBHUCU010000007.1"/>
</dbReference>
<name>A0A2W1NIG8_9FLAO</name>
<evidence type="ECO:0000313" key="2">
    <source>
        <dbReference type="Proteomes" id="UP000249248"/>
    </source>
</evidence>
<proteinExistence type="predicted"/>
<organism evidence="1 2">
    <name type="scientific">Putridiphycobacter roseus</name>
    <dbReference type="NCBI Taxonomy" id="2219161"/>
    <lineage>
        <taxon>Bacteria</taxon>
        <taxon>Pseudomonadati</taxon>
        <taxon>Bacteroidota</taxon>
        <taxon>Flavobacteriia</taxon>
        <taxon>Flavobacteriales</taxon>
        <taxon>Crocinitomicaceae</taxon>
        <taxon>Putridiphycobacter</taxon>
    </lineage>
</organism>
<evidence type="ECO:0000313" key="1">
    <source>
        <dbReference type="EMBL" id="PZE18823.1"/>
    </source>
</evidence>
<reference evidence="1 2" key="1">
    <citation type="submission" date="2018-06" db="EMBL/GenBank/DDBJ databases">
        <title>The draft genome sequence of Crocinitomix sp. SM1701.</title>
        <authorList>
            <person name="Zhang X."/>
        </authorList>
    </citation>
    <scope>NUCLEOTIDE SEQUENCE [LARGE SCALE GENOMIC DNA]</scope>
    <source>
        <strain evidence="1 2">SM1701</strain>
    </source>
</reference>
<keyword evidence="2" id="KW-1185">Reference proteome</keyword>
<sequence>MSNNKPRIIKDYIKLDKSIVEQIKLQYPYGFEDHLIIFVNAQGKNVSALPFETEDKYYLVRMTAEEAIEFIEEDDDYDDDGNLVDDVREEFEDKYEDTEDETES</sequence>
<dbReference type="AlphaFoldDB" id="A0A2W1NIG8"/>
<protein>
    <submittedName>
        <fullName evidence="1">Uncharacterized protein</fullName>
    </submittedName>
</protein>
<dbReference type="EMBL" id="QKSB01000001">
    <property type="protein sequence ID" value="PZE18823.1"/>
    <property type="molecule type" value="Genomic_DNA"/>
</dbReference>